<feature type="domain" description="Cytochrome c" evidence="6">
    <location>
        <begin position="47"/>
        <end position="158"/>
    </location>
</feature>
<dbReference type="InterPro" id="IPR051459">
    <property type="entry name" value="Cytochrome_c-type_DH"/>
</dbReference>
<dbReference type="PANTHER" id="PTHR35008">
    <property type="entry name" value="BLL4482 PROTEIN-RELATED"/>
    <property type="match status" value="1"/>
</dbReference>
<keyword evidence="2 4" id="KW-0479">Metal-binding</keyword>
<evidence type="ECO:0000256" key="2">
    <source>
        <dbReference type="ARBA" id="ARBA00022723"/>
    </source>
</evidence>
<sequence>MKKKILKATAYGLLGLGMLIFLAALYIKVGLPDVGDPPQLTVERTPERLSRGKYLVHHVSLCVDCHSERDMSRFAGPIIEGSLGKGGEKFDVGAGVYYARNITPAGIGDWTDGELFRAITMGVSKDGRALFPVMPHPAYGQMDEEDILSIIAYVRSLKPVESIIPQPVSHFPMNFIINTIPKKASFKKMPDKQNVLAYGGYLVNAASCADCHSPRDDQGNKIDGMDFAGGEQFPLPDGSIVISANITPDKETGIGNWTREQFFSRFRQYSDPASCYPVEKGSFNTIMPWSQYAGMTDEDLHAIYTYMSSLTPVKNKITRFTSSTAVAQN</sequence>
<keyword evidence="5" id="KW-0472">Membrane</keyword>
<keyword evidence="3 4" id="KW-0408">Iron</keyword>
<evidence type="ECO:0000256" key="1">
    <source>
        <dbReference type="ARBA" id="ARBA00022617"/>
    </source>
</evidence>
<proteinExistence type="predicted"/>
<keyword evidence="5" id="KW-1133">Transmembrane helix</keyword>
<evidence type="ECO:0000259" key="6">
    <source>
        <dbReference type="PROSITE" id="PS51007"/>
    </source>
</evidence>
<evidence type="ECO:0000256" key="4">
    <source>
        <dbReference type="PROSITE-ProRule" id="PRU00433"/>
    </source>
</evidence>
<comment type="caution">
    <text evidence="7">The sequence shown here is derived from an EMBL/GenBank/DDBJ whole genome shotgun (WGS) entry which is preliminary data.</text>
</comment>
<evidence type="ECO:0000313" key="8">
    <source>
        <dbReference type="Proteomes" id="UP001168528"/>
    </source>
</evidence>
<dbReference type="EMBL" id="JAUKPO010000022">
    <property type="protein sequence ID" value="MDO1449747.1"/>
    <property type="molecule type" value="Genomic_DNA"/>
</dbReference>
<evidence type="ECO:0000256" key="3">
    <source>
        <dbReference type="ARBA" id="ARBA00023004"/>
    </source>
</evidence>
<dbReference type="SUPFAM" id="SSF46626">
    <property type="entry name" value="Cytochrome c"/>
    <property type="match status" value="2"/>
</dbReference>
<dbReference type="InterPro" id="IPR009056">
    <property type="entry name" value="Cyt_c-like_dom"/>
</dbReference>
<keyword evidence="8" id="KW-1185">Reference proteome</keyword>
<feature type="domain" description="Cytochrome c" evidence="6">
    <location>
        <begin position="194"/>
        <end position="311"/>
    </location>
</feature>
<name>A0ABT8RCB3_9BACT</name>
<gene>
    <name evidence="7" type="ORF">Q0590_25945</name>
</gene>
<feature type="transmembrane region" description="Helical" evidence="5">
    <location>
        <begin position="12"/>
        <end position="31"/>
    </location>
</feature>
<reference evidence="7" key="1">
    <citation type="submission" date="2023-07" db="EMBL/GenBank/DDBJ databases">
        <title>The genome sequence of Rhodocytophaga aerolata KACC 12507.</title>
        <authorList>
            <person name="Zhang X."/>
        </authorList>
    </citation>
    <scope>NUCLEOTIDE SEQUENCE</scope>
    <source>
        <strain evidence="7">KACC 12507</strain>
    </source>
</reference>
<accession>A0ABT8RCB3</accession>
<dbReference type="Proteomes" id="UP001168528">
    <property type="component" value="Unassembled WGS sequence"/>
</dbReference>
<evidence type="ECO:0000256" key="5">
    <source>
        <dbReference type="SAM" id="Phobius"/>
    </source>
</evidence>
<keyword evidence="5" id="KW-0812">Transmembrane</keyword>
<organism evidence="7 8">
    <name type="scientific">Rhodocytophaga aerolata</name>
    <dbReference type="NCBI Taxonomy" id="455078"/>
    <lineage>
        <taxon>Bacteria</taxon>
        <taxon>Pseudomonadati</taxon>
        <taxon>Bacteroidota</taxon>
        <taxon>Cytophagia</taxon>
        <taxon>Cytophagales</taxon>
        <taxon>Rhodocytophagaceae</taxon>
        <taxon>Rhodocytophaga</taxon>
    </lineage>
</organism>
<dbReference type="PANTHER" id="PTHR35008:SF8">
    <property type="entry name" value="ALCOHOL DEHYDROGENASE CYTOCHROME C SUBUNIT"/>
    <property type="match status" value="1"/>
</dbReference>
<dbReference type="InterPro" id="IPR036909">
    <property type="entry name" value="Cyt_c-like_dom_sf"/>
</dbReference>
<protein>
    <submittedName>
        <fullName evidence="7">Cytochrome C</fullName>
    </submittedName>
</protein>
<dbReference type="RefSeq" id="WP_302040551.1">
    <property type="nucleotide sequence ID" value="NZ_JAUKPO010000022.1"/>
</dbReference>
<dbReference type="PROSITE" id="PS51007">
    <property type="entry name" value="CYTC"/>
    <property type="match status" value="2"/>
</dbReference>
<keyword evidence="1 4" id="KW-0349">Heme</keyword>
<evidence type="ECO:0000313" key="7">
    <source>
        <dbReference type="EMBL" id="MDO1449747.1"/>
    </source>
</evidence>
<dbReference type="Gene3D" id="1.10.760.10">
    <property type="entry name" value="Cytochrome c-like domain"/>
    <property type="match status" value="2"/>
</dbReference>